<dbReference type="InterPro" id="IPR027417">
    <property type="entry name" value="P-loop_NTPase"/>
</dbReference>
<proteinExistence type="predicted"/>
<organism evidence="3 4">
    <name type="scientific">Papaver nudicaule</name>
    <name type="common">Iceland poppy</name>
    <dbReference type="NCBI Taxonomy" id="74823"/>
    <lineage>
        <taxon>Eukaryota</taxon>
        <taxon>Viridiplantae</taxon>
        <taxon>Streptophyta</taxon>
        <taxon>Embryophyta</taxon>
        <taxon>Tracheophyta</taxon>
        <taxon>Spermatophyta</taxon>
        <taxon>Magnoliopsida</taxon>
        <taxon>Ranunculales</taxon>
        <taxon>Papaveraceae</taxon>
        <taxon>Papaveroideae</taxon>
        <taxon>Papaver</taxon>
    </lineage>
</organism>
<protein>
    <recommendedName>
        <fullName evidence="2">Origin recognition complex subunit 5 C-terminal domain-containing protein</fullName>
    </recommendedName>
</protein>
<dbReference type="PANTHER" id="PTHR12705">
    <property type="entry name" value="ORIGIN RECOGNITION COMPLEX SUBUNIT 5"/>
    <property type="match status" value="1"/>
</dbReference>
<dbReference type="PANTHER" id="PTHR12705:SF0">
    <property type="entry name" value="ORIGIN RECOGNITION COMPLEX SUBUNIT 5"/>
    <property type="match status" value="1"/>
</dbReference>
<evidence type="ECO:0000313" key="3">
    <source>
        <dbReference type="EMBL" id="MCL7047868.1"/>
    </source>
</evidence>
<dbReference type="InterPro" id="IPR047088">
    <property type="entry name" value="ORC5_C"/>
</dbReference>
<feature type="domain" description="Origin recognition complex subunit 5 C-terminal" evidence="2">
    <location>
        <begin position="275"/>
        <end position="431"/>
    </location>
</feature>
<name>A0AA41VUW1_PAPNU</name>
<evidence type="ECO:0000256" key="1">
    <source>
        <dbReference type="SAM" id="MobiDB-lite"/>
    </source>
</evidence>
<dbReference type="Pfam" id="PF14630">
    <property type="entry name" value="ORC5_C"/>
    <property type="match status" value="1"/>
</dbReference>
<comment type="caution">
    <text evidence="3">The sequence shown here is derived from an EMBL/GenBank/DDBJ whole genome shotgun (WGS) entry which is preliminary data.</text>
</comment>
<dbReference type="InterPro" id="IPR020796">
    <property type="entry name" value="ORC5"/>
</dbReference>
<evidence type="ECO:0000313" key="4">
    <source>
        <dbReference type="Proteomes" id="UP001177140"/>
    </source>
</evidence>
<dbReference type="GO" id="GO:0003688">
    <property type="term" value="F:DNA replication origin binding"/>
    <property type="evidence" value="ECO:0007669"/>
    <property type="project" value="TreeGrafter"/>
</dbReference>
<dbReference type="Proteomes" id="UP001177140">
    <property type="component" value="Unassembled WGS sequence"/>
</dbReference>
<keyword evidence="4" id="KW-1185">Reference proteome</keyword>
<feature type="region of interest" description="Disordered" evidence="1">
    <location>
        <begin position="298"/>
        <end position="319"/>
    </location>
</feature>
<dbReference type="AlphaFoldDB" id="A0AA41VUW1"/>
<sequence length="435" mass="49678">MVMHQLARQVAFFRYLNRTFIYASCRTCYTRRLLFSSILNQLLHHAGNDGHIAKRCERPAEFVNCLRDGVTDLINKLDDSDEQCCSGTMIYFVIDSMELVRKWDRHLEITSMLFKLYGILKMREVGFIFISSASLDAYHVGTGFVEPVQVHFPDYEQEELVEIFKKKHASENPGLYRNFLNAGVLSSFYRATSRVDELWNAFSPLFQKYCEPLSVAGLAPAEDKAQKLNLYPQFKHNIRPAINEVFKVPSYLEIEDNGVKIKRKLADAEVIEFHMPVSTKLLLISSFLASRNPATDDAPLFNSTSDGENRKRKRKVSETSKLRTDIAEEKLMMKGPRAFSLERLLAIFHCITVAKSLENEGKVEDENVFARRAEVGGADVLLQLSTLCDANFISKGGKCPLEGSTWYRCTVGEEFVMQVAKSVPFPLLRYLQKQF</sequence>
<dbReference type="Gene3D" id="3.40.50.300">
    <property type="entry name" value="P-loop containing nucleotide triphosphate hydrolases"/>
    <property type="match status" value="1"/>
</dbReference>
<dbReference type="EMBL" id="JAJJMA010298115">
    <property type="protein sequence ID" value="MCL7047868.1"/>
    <property type="molecule type" value="Genomic_DNA"/>
</dbReference>
<dbReference type="GO" id="GO:0005664">
    <property type="term" value="C:nuclear origin of replication recognition complex"/>
    <property type="evidence" value="ECO:0007669"/>
    <property type="project" value="TreeGrafter"/>
</dbReference>
<evidence type="ECO:0000259" key="2">
    <source>
        <dbReference type="Pfam" id="PF14630"/>
    </source>
</evidence>
<gene>
    <name evidence="3" type="ORF">MKW94_019078</name>
</gene>
<reference evidence="3" key="1">
    <citation type="submission" date="2022-03" db="EMBL/GenBank/DDBJ databases">
        <title>A functionally conserved STORR gene fusion in Papaver species that diverged 16.8 million years ago.</title>
        <authorList>
            <person name="Catania T."/>
        </authorList>
    </citation>
    <scope>NUCLEOTIDE SEQUENCE</scope>
    <source>
        <strain evidence="3">S-191538</strain>
    </source>
</reference>
<dbReference type="GO" id="GO:0006270">
    <property type="term" value="P:DNA replication initiation"/>
    <property type="evidence" value="ECO:0007669"/>
    <property type="project" value="TreeGrafter"/>
</dbReference>
<accession>A0AA41VUW1</accession>